<reference evidence="9" key="1">
    <citation type="journal article" date="2021" name="PeerJ">
        <title>Extensive microbial diversity within the chicken gut microbiome revealed by metagenomics and culture.</title>
        <authorList>
            <person name="Gilroy R."/>
            <person name="Ravi A."/>
            <person name="Getino M."/>
            <person name="Pursley I."/>
            <person name="Horton D.L."/>
            <person name="Alikhan N.F."/>
            <person name="Baker D."/>
            <person name="Gharbi K."/>
            <person name="Hall N."/>
            <person name="Watson M."/>
            <person name="Adriaenssens E.M."/>
            <person name="Foster-Nyarko E."/>
            <person name="Jarju S."/>
            <person name="Secka A."/>
            <person name="Antonio M."/>
            <person name="Oren A."/>
            <person name="Chaudhuri R.R."/>
            <person name="La Ragione R."/>
            <person name="Hildebrand F."/>
            <person name="Pallen M.J."/>
        </authorList>
    </citation>
    <scope>NUCLEOTIDE SEQUENCE</scope>
    <source>
        <strain evidence="9">CHK154-13316</strain>
    </source>
</reference>
<evidence type="ECO:0000256" key="2">
    <source>
        <dbReference type="ARBA" id="ARBA00006275"/>
    </source>
</evidence>
<dbReference type="GO" id="GO:0009279">
    <property type="term" value="C:cell outer membrane"/>
    <property type="evidence" value="ECO:0007669"/>
    <property type="project" value="UniProtKB-SubCell"/>
</dbReference>
<name>A0A921I765_9BACE</name>
<evidence type="ECO:0000256" key="5">
    <source>
        <dbReference type="ARBA" id="ARBA00023237"/>
    </source>
</evidence>
<comment type="subcellular location">
    <subcellularLocation>
        <location evidence="1">Cell outer membrane</location>
    </subcellularLocation>
</comment>
<dbReference type="Proteomes" id="UP000747074">
    <property type="component" value="Unassembled WGS sequence"/>
</dbReference>
<evidence type="ECO:0000313" key="10">
    <source>
        <dbReference type="Proteomes" id="UP000747074"/>
    </source>
</evidence>
<evidence type="ECO:0000256" key="4">
    <source>
        <dbReference type="ARBA" id="ARBA00023136"/>
    </source>
</evidence>
<evidence type="ECO:0000259" key="8">
    <source>
        <dbReference type="Pfam" id="PF14322"/>
    </source>
</evidence>
<protein>
    <submittedName>
        <fullName evidence="9">RagB/SusD family nutrient uptake outer membrane protein</fullName>
    </submittedName>
</protein>
<comment type="similarity">
    <text evidence="2">Belongs to the SusD family.</text>
</comment>
<reference evidence="9" key="2">
    <citation type="submission" date="2021-09" db="EMBL/GenBank/DDBJ databases">
        <authorList>
            <person name="Gilroy R."/>
        </authorList>
    </citation>
    <scope>NUCLEOTIDE SEQUENCE</scope>
    <source>
        <strain evidence="9">CHK154-13316</strain>
    </source>
</reference>
<dbReference type="Pfam" id="PF07980">
    <property type="entry name" value="SusD_RagB"/>
    <property type="match status" value="1"/>
</dbReference>
<gene>
    <name evidence="9" type="ORF">K8V07_10475</name>
</gene>
<feature type="chain" id="PRO_5037641628" evidence="6">
    <location>
        <begin position="20"/>
        <end position="473"/>
    </location>
</feature>
<evidence type="ECO:0000256" key="6">
    <source>
        <dbReference type="SAM" id="SignalP"/>
    </source>
</evidence>
<dbReference type="EMBL" id="DYVL01000125">
    <property type="protein sequence ID" value="HJG12341.1"/>
    <property type="molecule type" value="Genomic_DNA"/>
</dbReference>
<evidence type="ECO:0000256" key="3">
    <source>
        <dbReference type="ARBA" id="ARBA00022729"/>
    </source>
</evidence>
<keyword evidence="4" id="KW-0472">Membrane</keyword>
<comment type="caution">
    <text evidence="9">The sequence shown here is derived from an EMBL/GenBank/DDBJ whole genome shotgun (WGS) entry which is preliminary data.</text>
</comment>
<keyword evidence="5" id="KW-0998">Cell outer membrane</keyword>
<dbReference type="InterPro" id="IPR011990">
    <property type="entry name" value="TPR-like_helical_dom_sf"/>
</dbReference>
<organism evidence="9 10">
    <name type="scientific">Bacteroides xylanisolvens</name>
    <dbReference type="NCBI Taxonomy" id="371601"/>
    <lineage>
        <taxon>Bacteria</taxon>
        <taxon>Pseudomonadati</taxon>
        <taxon>Bacteroidota</taxon>
        <taxon>Bacteroidia</taxon>
        <taxon>Bacteroidales</taxon>
        <taxon>Bacteroidaceae</taxon>
        <taxon>Bacteroides</taxon>
    </lineage>
</organism>
<feature type="domain" description="SusD-like N-terminal" evidence="8">
    <location>
        <begin position="22"/>
        <end position="162"/>
    </location>
</feature>
<sequence length="473" mass="54660">MIKKIYIGLIITIATVCSACNDFLDKQPISDSTVDKFWKNETDANVGIIAIYSDFSKAMASGLWNWGEIRADNFDYYEKDAPDQQELVTNNILIDNPAALWTNLYFTISKANAAIKYIPEIDMNVKLRNDYLAEAYAMRAWCYYYCIRVWGDVPLLLEPVESVSQGIYFKRTDKNYIIDNVILPDLEKAYLNIDKTRNETDSKRTRMNVGTVCALLMDVYAWKHDYGMVAKIKEERVDRLGRSTWRTLVSENGSNFNTNWRKMFFESTAAESVPEVWFRAAYDRYGNGNNQAIAYFARSSCKLRVSATLREAYESKDLRANLQWVHESGIYRFSKKFWDDGTIFSGSGAVNSDVDLVLYRYADIILLYAEALNALGRTNDAITELNRTRTRAGNDPFFTEDFTDSEMLLNAILAERQKEFVGEGKRWFDIVRTNRWAQHSSLTDEAKIVFPIHRDHLNQNPELEQNFPAYPYP</sequence>
<evidence type="ECO:0000313" key="9">
    <source>
        <dbReference type="EMBL" id="HJG12341.1"/>
    </source>
</evidence>
<dbReference type="InterPro" id="IPR012944">
    <property type="entry name" value="SusD_RagB_dom"/>
</dbReference>
<dbReference type="Pfam" id="PF14322">
    <property type="entry name" value="SusD-like_3"/>
    <property type="match status" value="1"/>
</dbReference>
<dbReference type="InterPro" id="IPR033985">
    <property type="entry name" value="SusD-like_N"/>
</dbReference>
<dbReference type="Gene3D" id="1.25.40.390">
    <property type="match status" value="1"/>
</dbReference>
<accession>A0A921I765</accession>
<feature type="signal peptide" evidence="6">
    <location>
        <begin position="1"/>
        <end position="19"/>
    </location>
</feature>
<evidence type="ECO:0000259" key="7">
    <source>
        <dbReference type="Pfam" id="PF07980"/>
    </source>
</evidence>
<feature type="domain" description="RagB/SusD" evidence="7">
    <location>
        <begin position="326"/>
        <end position="432"/>
    </location>
</feature>
<dbReference type="AlphaFoldDB" id="A0A921I765"/>
<proteinExistence type="inferred from homology"/>
<dbReference type="SUPFAM" id="SSF48452">
    <property type="entry name" value="TPR-like"/>
    <property type="match status" value="1"/>
</dbReference>
<evidence type="ECO:0000256" key="1">
    <source>
        <dbReference type="ARBA" id="ARBA00004442"/>
    </source>
</evidence>
<keyword evidence="3 6" id="KW-0732">Signal</keyword>